<reference evidence="1" key="1">
    <citation type="submission" date="2024-09" db="EMBL/GenBank/DDBJ databases">
        <title>Black Yeasts Isolated from many extreme environments.</title>
        <authorList>
            <person name="Coleine C."/>
            <person name="Stajich J.E."/>
            <person name="Selbmann L."/>
        </authorList>
    </citation>
    <scope>NUCLEOTIDE SEQUENCE</scope>
    <source>
        <strain evidence="1">CCFEE 5737</strain>
    </source>
</reference>
<organism evidence="1 2">
    <name type="scientific">Coniosporium uncinatum</name>
    <dbReference type="NCBI Taxonomy" id="93489"/>
    <lineage>
        <taxon>Eukaryota</taxon>
        <taxon>Fungi</taxon>
        <taxon>Dikarya</taxon>
        <taxon>Ascomycota</taxon>
        <taxon>Pezizomycotina</taxon>
        <taxon>Dothideomycetes</taxon>
        <taxon>Dothideomycetes incertae sedis</taxon>
        <taxon>Coniosporium</taxon>
    </lineage>
</organism>
<dbReference type="EMBL" id="JAWDJW010006955">
    <property type="protein sequence ID" value="KAK3063182.1"/>
    <property type="molecule type" value="Genomic_DNA"/>
</dbReference>
<gene>
    <name evidence="1" type="ORF">LTS18_002408</name>
</gene>
<accession>A0ACC3D8A1</accession>
<comment type="caution">
    <text evidence="1">The sequence shown here is derived from an EMBL/GenBank/DDBJ whole genome shotgun (WGS) entry which is preliminary data.</text>
</comment>
<sequence length="138" mass="14814">MTSLHYTTDPAPAGDIIVRPTHYSSAVELPGGIIKVSGQGSWDANGNLNDVATDEAAQVARAFENIDRVLKAAGSRGWADVYAVRAYAVNPDTGFPPMVEQLKKWSPDHRPVLTAIGVGALFVPEMKVEIEVEALKVE</sequence>
<keyword evidence="2" id="KW-1185">Reference proteome</keyword>
<name>A0ACC3D8A1_9PEZI</name>
<proteinExistence type="predicted"/>
<evidence type="ECO:0000313" key="2">
    <source>
        <dbReference type="Proteomes" id="UP001186974"/>
    </source>
</evidence>
<evidence type="ECO:0000313" key="1">
    <source>
        <dbReference type="EMBL" id="KAK3063182.1"/>
    </source>
</evidence>
<protein>
    <submittedName>
        <fullName evidence="1">Uncharacterized protein</fullName>
    </submittedName>
</protein>
<dbReference type="Proteomes" id="UP001186974">
    <property type="component" value="Unassembled WGS sequence"/>
</dbReference>